<reference evidence="4" key="1">
    <citation type="submission" date="2023-10" db="EMBL/GenBank/DDBJ databases">
        <title>Surveillance and assessment of the effects of hospital wastewater treatment on clearance of pathogenic bacterial and antimicrobial resistance genes.</title>
        <authorList>
            <person name="Wu Y."/>
        </authorList>
    </citation>
    <scope>NUCLEOTIDE SEQUENCE</scope>
    <source>
        <strain evidence="4">23-M-SRM-33-1</strain>
    </source>
</reference>
<protein>
    <submittedName>
        <fullName evidence="4">IS3 family transposase</fullName>
    </submittedName>
</protein>
<evidence type="ECO:0000313" key="5">
    <source>
        <dbReference type="Proteomes" id="UP001284547"/>
    </source>
</evidence>
<evidence type="ECO:0000259" key="3">
    <source>
        <dbReference type="PROSITE" id="PS50994"/>
    </source>
</evidence>
<dbReference type="NCBIfam" id="NF033516">
    <property type="entry name" value="transpos_IS3"/>
    <property type="match status" value="1"/>
</dbReference>
<dbReference type="PANTHER" id="PTHR37936">
    <property type="entry name" value="TRANSPOSASE INSC FOR INSERTION ELEMENT IS2A-RELATED"/>
    <property type="match status" value="1"/>
</dbReference>
<dbReference type="InterPro" id="IPR048020">
    <property type="entry name" value="Transpos_IS3"/>
</dbReference>
<dbReference type="InterPro" id="IPR002514">
    <property type="entry name" value="Transposase_8"/>
</dbReference>
<accession>A0AAW8XY89</accession>
<dbReference type="SUPFAM" id="SSF46689">
    <property type="entry name" value="Homeodomain-like"/>
    <property type="match status" value="1"/>
</dbReference>
<dbReference type="GO" id="GO:0004803">
    <property type="term" value="F:transposase activity"/>
    <property type="evidence" value="ECO:0007669"/>
    <property type="project" value="InterPro"/>
</dbReference>
<feature type="domain" description="Integrase catalytic" evidence="3">
    <location>
        <begin position="214"/>
        <end position="397"/>
    </location>
</feature>
<dbReference type="InterPro" id="IPR001584">
    <property type="entry name" value="Integrase_cat-core"/>
</dbReference>
<organism evidence="4 5">
    <name type="scientific">Klebsiella quasipneumoniae subsp. quasipneumoniae</name>
    <dbReference type="NCBI Taxonomy" id="1667327"/>
    <lineage>
        <taxon>Bacteria</taxon>
        <taxon>Pseudomonadati</taxon>
        <taxon>Pseudomonadota</taxon>
        <taxon>Gammaproteobacteria</taxon>
        <taxon>Enterobacterales</taxon>
        <taxon>Enterobacteriaceae</taxon>
        <taxon>Klebsiella/Raoultella group</taxon>
        <taxon>Klebsiella</taxon>
        <taxon>Klebsiella pneumoniae complex</taxon>
    </lineage>
</organism>
<evidence type="ECO:0000256" key="1">
    <source>
        <dbReference type="ARBA" id="ARBA00009964"/>
    </source>
</evidence>
<dbReference type="InterPro" id="IPR025948">
    <property type="entry name" value="HTH-like_dom"/>
</dbReference>
<name>A0AAW8XY89_9ENTR</name>
<comment type="similarity">
    <text evidence="1">Belongs to the transposase 8 family.</text>
</comment>
<dbReference type="GO" id="GO:0015074">
    <property type="term" value="P:DNA integration"/>
    <property type="evidence" value="ECO:0007669"/>
    <property type="project" value="InterPro"/>
</dbReference>
<dbReference type="PROSITE" id="PS50994">
    <property type="entry name" value="INTEGRASE"/>
    <property type="match status" value="1"/>
</dbReference>
<dbReference type="Pfam" id="PF13276">
    <property type="entry name" value="HTH_21"/>
    <property type="match status" value="1"/>
</dbReference>
<evidence type="ECO:0000313" key="4">
    <source>
        <dbReference type="EMBL" id="MDV0844346.1"/>
    </source>
</evidence>
<evidence type="ECO:0000256" key="2">
    <source>
        <dbReference type="SAM" id="Coils"/>
    </source>
</evidence>
<dbReference type="Gene3D" id="3.30.420.10">
    <property type="entry name" value="Ribonuclease H-like superfamily/Ribonuclease H"/>
    <property type="match status" value="1"/>
</dbReference>
<gene>
    <name evidence="4" type="ORF">RZP41_24330</name>
</gene>
<proteinExistence type="inferred from homology"/>
<sequence length="409" mass="46618">MIDVLGPEKRRRRSVQEKIAIVQQSFEPGMTVSLVARQHGVAASQLFLWRKQYQEGSLTAVAAGEQVVPASELASAMKQIKELQRLLGKKTMENELLKEAVEYGRPKKVDSARALVAGGWRIGLVSRCLRISRAQLHAIVSRSKNWQDRRRKRKPDNTEALARIHTVIGDLPTYGYRRVWALLRRQSETDDMAVINAKRVYRIMRQNALLLERKPEIPPSKRAHTGKVAVGESNQRWCSDGFEFSCDNGKKLRVTFALDCCDREALYWAASNGGYDSETVQDVMLGAVERRFGNSLPTSPVERLTDYGSAYRSYQTRQFARMVGLEPEHTAVRSPESNGMAESFVKTMKRDYISIMPKPDGLTAVKNLAEAFEHYNEWHPHSALGYRSPREYLRRRTSNRLSDKKCMEI</sequence>
<dbReference type="GO" id="GO:0006313">
    <property type="term" value="P:DNA transposition"/>
    <property type="evidence" value="ECO:0007669"/>
    <property type="project" value="InterPro"/>
</dbReference>
<dbReference type="RefSeq" id="WP_316941376.1">
    <property type="nucleotide sequence ID" value="NZ_JAWHZD010000022.1"/>
</dbReference>
<dbReference type="Proteomes" id="UP001284547">
    <property type="component" value="Unassembled WGS sequence"/>
</dbReference>
<feature type="coiled-coil region" evidence="2">
    <location>
        <begin position="73"/>
        <end position="100"/>
    </location>
</feature>
<dbReference type="InterPro" id="IPR009057">
    <property type="entry name" value="Homeodomain-like_sf"/>
</dbReference>
<dbReference type="GO" id="GO:0003677">
    <property type="term" value="F:DNA binding"/>
    <property type="evidence" value="ECO:0007669"/>
    <property type="project" value="InterPro"/>
</dbReference>
<keyword evidence="2" id="KW-0175">Coiled coil</keyword>
<dbReference type="EMBL" id="JAWHZD010000022">
    <property type="protein sequence ID" value="MDV0844346.1"/>
    <property type="molecule type" value="Genomic_DNA"/>
</dbReference>
<dbReference type="SUPFAM" id="SSF53098">
    <property type="entry name" value="Ribonuclease H-like"/>
    <property type="match status" value="1"/>
</dbReference>
<dbReference type="AlphaFoldDB" id="A0AAW8XY89"/>
<comment type="caution">
    <text evidence="4">The sequence shown here is derived from an EMBL/GenBank/DDBJ whole genome shotgun (WGS) entry which is preliminary data.</text>
</comment>
<dbReference type="PANTHER" id="PTHR37936:SF3">
    <property type="entry name" value="TRANSPOSASE INSC FOR INSERTION ELEMENT IS2A-RELATED"/>
    <property type="match status" value="1"/>
</dbReference>
<dbReference type="Pfam" id="PF01527">
    <property type="entry name" value="HTH_Tnp_1"/>
    <property type="match status" value="1"/>
</dbReference>
<dbReference type="InterPro" id="IPR036397">
    <property type="entry name" value="RNaseH_sf"/>
</dbReference>
<dbReference type="InterPro" id="IPR012337">
    <property type="entry name" value="RNaseH-like_sf"/>
</dbReference>
<dbReference type="NCBIfam" id="NF006928">
    <property type="entry name" value="PRK09413.1"/>
    <property type="match status" value="1"/>
</dbReference>
<dbReference type="Pfam" id="PF13683">
    <property type="entry name" value="rve_3"/>
    <property type="match status" value="1"/>
</dbReference>